<accession>A0ABY6TAY2</accession>
<protein>
    <submittedName>
        <fullName evidence="6">PHA synthase</fullName>
        <ecNumber evidence="6">2.3.1.-</ecNumber>
    </submittedName>
</protein>
<proteinExistence type="predicted"/>
<evidence type="ECO:0000313" key="6">
    <source>
        <dbReference type="EMBL" id="VEB38903.1"/>
    </source>
</evidence>
<evidence type="ECO:0000256" key="3">
    <source>
        <dbReference type="SAM" id="MobiDB-lite"/>
    </source>
</evidence>
<feature type="region of interest" description="Disordered" evidence="3">
    <location>
        <begin position="1"/>
        <end position="23"/>
    </location>
</feature>
<reference evidence="6 7" key="1">
    <citation type="submission" date="2018-12" db="EMBL/GenBank/DDBJ databases">
        <authorList>
            <consortium name="Pathogen Informatics"/>
        </authorList>
    </citation>
    <scope>NUCLEOTIDE SEQUENCE [LARGE SCALE GENOMIC DNA]</scope>
    <source>
        <strain evidence="6 7">NCTC11976</strain>
    </source>
</reference>
<dbReference type="PANTHER" id="PTHR36837:SF5">
    <property type="entry name" value="POLY-3-HYDROXYBUTYRATE SYNTHASE"/>
    <property type="match status" value="1"/>
</dbReference>
<organism evidence="6 7">
    <name type="scientific">Legionella cherrii</name>
    <dbReference type="NCBI Taxonomy" id="28084"/>
    <lineage>
        <taxon>Bacteria</taxon>
        <taxon>Pseudomonadati</taxon>
        <taxon>Pseudomonadota</taxon>
        <taxon>Gammaproteobacteria</taxon>
        <taxon>Legionellales</taxon>
        <taxon>Legionellaceae</taxon>
        <taxon>Legionella</taxon>
    </lineage>
</organism>
<dbReference type="InterPro" id="IPR010941">
    <property type="entry name" value="PhaC_N"/>
</dbReference>
<keyword evidence="7" id="KW-1185">Reference proteome</keyword>
<feature type="domain" description="Poly-beta-hydroxybutyrate polymerase N-terminal" evidence="5">
    <location>
        <begin position="46"/>
        <end position="80"/>
    </location>
</feature>
<feature type="domain" description="Poly-beta-hydroxybutyrate polymerase N-terminal" evidence="4">
    <location>
        <begin position="111"/>
        <end position="249"/>
    </location>
</feature>
<evidence type="ECO:0000259" key="4">
    <source>
        <dbReference type="Pfam" id="PF07167"/>
    </source>
</evidence>
<dbReference type="PANTHER" id="PTHR36837">
    <property type="entry name" value="POLY(3-HYDROXYALKANOATE) POLYMERASE SUBUNIT PHAC"/>
    <property type="match status" value="1"/>
</dbReference>
<keyword evidence="1 6" id="KW-0808">Transferase</keyword>
<evidence type="ECO:0000256" key="2">
    <source>
        <dbReference type="ARBA" id="ARBA00023315"/>
    </source>
</evidence>
<feature type="compositionally biased region" description="Polar residues" evidence="3">
    <location>
        <begin position="1"/>
        <end position="22"/>
    </location>
</feature>
<evidence type="ECO:0000256" key="1">
    <source>
        <dbReference type="ARBA" id="ARBA00022679"/>
    </source>
</evidence>
<gene>
    <name evidence="6" type="primary">phbC_4</name>
    <name evidence="6" type="ORF">NCTC11976_02973</name>
</gene>
<dbReference type="InterPro" id="IPR051321">
    <property type="entry name" value="PHA/PHB_synthase"/>
</dbReference>
<dbReference type="Pfam" id="PF07167">
    <property type="entry name" value="PhaC_N"/>
    <property type="match status" value="1"/>
</dbReference>
<dbReference type="GO" id="GO:0016746">
    <property type="term" value="F:acyltransferase activity"/>
    <property type="evidence" value="ECO:0007669"/>
    <property type="project" value="UniProtKB-KW"/>
</dbReference>
<dbReference type="EMBL" id="LR134173">
    <property type="protein sequence ID" value="VEB38903.1"/>
    <property type="molecule type" value="Genomic_DNA"/>
</dbReference>
<evidence type="ECO:0000313" key="7">
    <source>
        <dbReference type="Proteomes" id="UP000277577"/>
    </source>
</evidence>
<evidence type="ECO:0000259" key="5">
    <source>
        <dbReference type="Pfam" id="PF12551"/>
    </source>
</evidence>
<keyword evidence="2 6" id="KW-0012">Acyltransferase</keyword>
<dbReference type="EC" id="2.3.1.-" evidence="6"/>
<dbReference type="Proteomes" id="UP000277577">
    <property type="component" value="Chromosome"/>
</dbReference>
<dbReference type="Pfam" id="PF12551">
    <property type="entry name" value="PHBC_N"/>
    <property type="match status" value="1"/>
</dbReference>
<dbReference type="InterPro" id="IPR022211">
    <property type="entry name" value="PHBC_N"/>
</dbReference>
<sequence>MKGTEKTNASTRHLKIQSTSPAESGAKPQYEIFKNQLDDFFYYINKLYQANLGKFTMGMSPAVIGTSHCAWLLQLAQSPGHLLALAFFHIIHSDEFLTHLLCDKQPAQGTDVRFHKENWQLMPWRFYAEVFLQSEEWWRFATRKVPGLSGRAERTVSFYIRQLHDALSPSNFVMTNPDLFYETIRSGGANLIQGTELAIEHSLRRLAGLPPPGAGKFKPGKNVAITPGKIVFTNHLIELIQYEPQQKRFLKSQY</sequence>
<name>A0ABY6TAY2_9GAMM</name>